<reference evidence="2 3" key="1">
    <citation type="journal article" date="2024" name="IMA Fungus">
        <title>Apiospora arundinis, a panoply of carbohydrate-active enzymes and secondary metabolites.</title>
        <authorList>
            <person name="Sorensen T."/>
            <person name="Petersen C."/>
            <person name="Muurmann A.T."/>
            <person name="Christiansen J.V."/>
            <person name="Brundto M.L."/>
            <person name="Overgaard C.K."/>
            <person name="Boysen A.T."/>
            <person name="Wollenberg R.D."/>
            <person name="Larsen T.O."/>
            <person name="Sorensen J.L."/>
            <person name="Nielsen K.L."/>
            <person name="Sondergaard T.E."/>
        </authorList>
    </citation>
    <scope>NUCLEOTIDE SEQUENCE [LARGE SCALE GENOMIC DNA]</scope>
    <source>
        <strain evidence="2 3">AAU 773</strain>
    </source>
</reference>
<feature type="compositionally biased region" description="Basic and acidic residues" evidence="1">
    <location>
        <begin position="470"/>
        <end position="480"/>
    </location>
</feature>
<feature type="region of interest" description="Disordered" evidence="1">
    <location>
        <begin position="1"/>
        <end position="53"/>
    </location>
</feature>
<feature type="compositionally biased region" description="Basic residues" evidence="1">
    <location>
        <begin position="11"/>
        <end position="22"/>
    </location>
</feature>
<feature type="region of interest" description="Disordered" evidence="1">
    <location>
        <begin position="84"/>
        <end position="264"/>
    </location>
</feature>
<feature type="region of interest" description="Disordered" evidence="1">
    <location>
        <begin position="552"/>
        <end position="633"/>
    </location>
</feature>
<feature type="compositionally biased region" description="Low complexity" evidence="1">
    <location>
        <begin position="460"/>
        <end position="469"/>
    </location>
</feature>
<evidence type="ECO:0000313" key="3">
    <source>
        <dbReference type="Proteomes" id="UP001390339"/>
    </source>
</evidence>
<feature type="region of interest" description="Disordered" evidence="1">
    <location>
        <begin position="424"/>
        <end position="480"/>
    </location>
</feature>
<keyword evidence="3" id="KW-1185">Reference proteome</keyword>
<organism evidence="2 3">
    <name type="scientific">Apiospora arundinis</name>
    <dbReference type="NCBI Taxonomy" id="335852"/>
    <lineage>
        <taxon>Eukaryota</taxon>
        <taxon>Fungi</taxon>
        <taxon>Dikarya</taxon>
        <taxon>Ascomycota</taxon>
        <taxon>Pezizomycotina</taxon>
        <taxon>Sordariomycetes</taxon>
        <taxon>Xylariomycetidae</taxon>
        <taxon>Amphisphaeriales</taxon>
        <taxon>Apiosporaceae</taxon>
        <taxon>Apiospora</taxon>
    </lineage>
</organism>
<gene>
    <name evidence="2" type="ORF">PGQ11_003454</name>
</gene>
<evidence type="ECO:0000313" key="2">
    <source>
        <dbReference type="EMBL" id="KAK8872940.1"/>
    </source>
</evidence>
<feature type="compositionally biased region" description="Basic and acidic residues" evidence="1">
    <location>
        <begin position="96"/>
        <end position="123"/>
    </location>
</feature>
<name>A0ABR2J5M7_9PEZI</name>
<feature type="compositionally biased region" description="Basic and acidic residues" evidence="1">
    <location>
        <begin position="373"/>
        <end position="383"/>
    </location>
</feature>
<evidence type="ECO:0000256" key="1">
    <source>
        <dbReference type="SAM" id="MobiDB-lite"/>
    </source>
</evidence>
<feature type="region of interest" description="Disordered" evidence="1">
    <location>
        <begin position="505"/>
        <end position="525"/>
    </location>
</feature>
<sequence>MDTNTSPRLAARNKFHQHRKRHEHTDKDRSGHGHRSKRRHHEKNVAALDLGNLSRASDQRAGNDMVQNWLAQSTIASQNYPTVFEDHHVGPSHTHRYYDTHEQGQSRPLPRDTRRTTLPRPRDPPLAAGTRHRSPPPRAYERPSNSRKRVLSDSSILSEGSNPRPFPKHRYDDSPDASALHGLEPSELSRKLEVGVENSGSDAPVSPIPAYKPKKSRHKTRDDKYEHKKDRRRSRNSVEDKPPQKSSKRRKEAKGKAMMTSKNVMNNWASKAVLNDRITVQQPIKPGIFKNRREATTKPVQDLAFSDMHFLQDQRGSTKPKPLSERRLRELEKQQKEMKEVSSFFLPAGATDEILDMAADDQRGRGQETSQKLQERATAETRHYSASKSSQSEPSYSQHSLVAEQVLPQYQDTDFSAHDVEGARGYQGHHHRPISSKGSRPTTYLSWSTSPPRSPLRANGSGSQPSSGPQDRRTTTPETIRRALVDSGIFRGTGIAAYDQDCVGSNSRAASDEDQGSIETHGDEDMRMEAVMRRQEILQRLEALLPPAWRVEHSQTDQDLPSRPQLSENDSGSAHEPAGKRQQPHLKVGDLRGSISDSTETKALTERNNREEPDKRRSPQHHSHLSKDDNSRAARMLGSDNEDEISITSRDLMPPPPLPNNISQPRISDAVQRPSSTGHKARYHPTNKELSAAARVVAQYDKINRNMDSKFTNETGQGLMTEGSSHYGIVPLQSASWVTPSPKPPTPSLATDTDKSEFNSTLSYNVEPTVGKGLFPAVRTARFQESMAEFIARIEREAEILPSTPMNNYYRVGDAVSPITDLRMTNRDMEADTVDFGDVFDGDVGSSSNSILHESQPFYMPSDRTPYWKGSEQSTSGGVEKTLILTDYKYPLSESTYPGNTEDGPPLPVGFGQGELGDNGGYEVSSFWGPNNFIQF</sequence>
<feature type="compositionally biased region" description="Basic residues" evidence="1">
    <location>
        <begin position="32"/>
        <end position="42"/>
    </location>
</feature>
<feature type="region of interest" description="Disordered" evidence="1">
    <location>
        <begin position="361"/>
        <end position="399"/>
    </location>
</feature>
<feature type="compositionally biased region" description="Low complexity" evidence="1">
    <location>
        <begin position="386"/>
        <end position="399"/>
    </location>
</feature>
<proteinExistence type="predicted"/>
<feature type="compositionally biased region" description="Polar residues" evidence="1">
    <location>
        <begin position="152"/>
        <end position="161"/>
    </location>
</feature>
<comment type="caution">
    <text evidence="2">The sequence shown here is derived from an EMBL/GenBank/DDBJ whole genome shotgun (WGS) entry which is preliminary data.</text>
</comment>
<feature type="compositionally biased region" description="Polar residues" evidence="1">
    <location>
        <begin position="436"/>
        <end position="451"/>
    </location>
</feature>
<dbReference type="Proteomes" id="UP001390339">
    <property type="component" value="Unassembled WGS sequence"/>
</dbReference>
<dbReference type="EMBL" id="JAPCWZ010000003">
    <property type="protein sequence ID" value="KAK8872940.1"/>
    <property type="molecule type" value="Genomic_DNA"/>
</dbReference>
<feature type="compositionally biased region" description="Basic and acidic residues" evidence="1">
    <location>
        <begin position="599"/>
        <end position="617"/>
    </location>
</feature>
<feature type="region of interest" description="Disordered" evidence="1">
    <location>
        <begin position="646"/>
        <end position="683"/>
    </location>
</feature>
<protein>
    <submittedName>
        <fullName evidence="2">Uncharacterized protein</fullName>
    </submittedName>
</protein>
<accession>A0ABR2J5M7</accession>